<proteinExistence type="predicted"/>
<dbReference type="InterPro" id="IPR000917">
    <property type="entry name" value="Sulfatase_N"/>
</dbReference>
<reference evidence="2 3" key="1">
    <citation type="submission" date="2019-04" db="EMBL/GenBank/DDBJ databases">
        <title>Natronomonas sp. F20-122 a newhaloarchaeon isolated from a saline saltern of Isla Bacuta, Huelva, Spain.</title>
        <authorList>
            <person name="Duran-Viseras A."/>
            <person name="Sanchez-Porro C."/>
            <person name="Ventosa A."/>
        </authorList>
    </citation>
    <scope>NUCLEOTIDE SEQUENCE [LARGE SCALE GENOMIC DNA]</scope>
    <source>
        <strain evidence="2 3">F20-122</strain>
    </source>
</reference>
<name>A0A4U5JC93_9EURY</name>
<evidence type="ECO:0000259" key="1">
    <source>
        <dbReference type="Pfam" id="PF00884"/>
    </source>
</evidence>
<gene>
    <name evidence="2" type="ORF">DM868_08515</name>
</gene>
<dbReference type="PANTHER" id="PTHR43108:SF15">
    <property type="entry name" value="SULFATASE"/>
    <property type="match status" value="1"/>
</dbReference>
<accession>A0A4U5JC93</accession>
<comment type="caution">
    <text evidence="2">The sequence shown here is derived from an EMBL/GenBank/DDBJ whole genome shotgun (WGS) entry which is preliminary data.</text>
</comment>
<evidence type="ECO:0000313" key="2">
    <source>
        <dbReference type="EMBL" id="TKR25458.1"/>
    </source>
</evidence>
<feature type="domain" description="Sulfatase N-terminal" evidence="1">
    <location>
        <begin position="133"/>
        <end position="269"/>
    </location>
</feature>
<dbReference type="EMBL" id="QKNX01000003">
    <property type="protein sequence ID" value="TKR25458.1"/>
    <property type="molecule type" value="Genomic_DNA"/>
</dbReference>
<keyword evidence="3" id="KW-1185">Reference proteome</keyword>
<protein>
    <recommendedName>
        <fullName evidence="1">Sulfatase N-terminal domain-containing protein</fullName>
    </recommendedName>
</protein>
<dbReference type="PANTHER" id="PTHR43108">
    <property type="entry name" value="N-ACETYLGLUCOSAMINE-6-SULFATASE FAMILY MEMBER"/>
    <property type="match status" value="1"/>
</dbReference>
<dbReference type="SUPFAM" id="SSF53649">
    <property type="entry name" value="Alkaline phosphatase-like"/>
    <property type="match status" value="1"/>
</dbReference>
<sequence length="420" mass="47980">MPAVESSYLYWLDSLLLVVTLSDLDIKNVYIFVGDAVRYDKTKEKLAERGKTLKTIAASTHTPTSFASIFSGKQPTTHGIHGFFQQLGDTPHLFDLENHNVVFDESGTDFHEWLRIEQQLFGYQQQKPLAEIDEPFVAVDRDIGGHAPYPPELEDPKEGSRYFKRTGHDIDTLQTDYDDAIDDWFNRLDRRLEILRERGIEDDTLVIAMSDHGEYLGEYGQIGHDYPAGPELVYVPTTFIHPDIDPDLDTSGLFRHVDLMPTLLDILGYDPWPDLPGKNLLNKDLADIGICYYNRSVNDYLRRVNPTVANTMPTMHYEVEAVYDRSGGRSFVQSGYQIRLLVYLFRTFALPNGKYTRYNRQFQASYQAIVDTEQKYGSPAFSASEARDIFETHSAGEEIVRDDIDLSDESIKQLSDLGYL</sequence>
<dbReference type="Proteomes" id="UP000308037">
    <property type="component" value="Unassembled WGS sequence"/>
</dbReference>
<dbReference type="AlphaFoldDB" id="A0A4U5JC93"/>
<dbReference type="Gene3D" id="3.40.720.10">
    <property type="entry name" value="Alkaline Phosphatase, subunit A"/>
    <property type="match status" value="1"/>
</dbReference>
<organism evidence="2 3">
    <name type="scientific">Natronomonas salsuginis</name>
    <dbReference type="NCBI Taxonomy" id="2217661"/>
    <lineage>
        <taxon>Archaea</taxon>
        <taxon>Methanobacteriati</taxon>
        <taxon>Methanobacteriota</taxon>
        <taxon>Stenosarchaea group</taxon>
        <taxon>Halobacteria</taxon>
        <taxon>Halobacteriales</taxon>
        <taxon>Natronomonadaceae</taxon>
        <taxon>Natronomonas</taxon>
    </lineage>
</organism>
<dbReference type="InterPro" id="IPR017850">
    <property type="entry name" value="Alkaline_phosphatase_core_sf"/>
</dbReference>
<evidence type="ECO:0000313" key="3">
    <source>
        <dbReference type="Proteomes" id="UP000308037"/>
    </source>
</evidence>
<dbReference type="Pfam" id="PF00884">
    <property type="entry name" value="Sulfatase"/>
    <property type="match status" value="1"/>
</dbReference>